<dbReference type="GO" id="GO:0005216">
    <property type="term" value="F:monoatomic ion channel activity"/>
    <property type="evidence" value="ECO:0007669"/>
    <property type="project" value="InterPro"/>
</dbReference>
<dbReference type="SUPFAM" id="SSF81324">
    <property type="entry name" value="Voltage-gated potassium channels"/>
    <property type="match status" value="1"/>
</dbReference>
<dbReference type="OrthoDB" id="10068803at2759"/>
<evidence type="ECO:0000256" key="5">
    <source>
        <dbReference type="ARBA" id="ARBA00023136"/>
    </source>
</evidence>
<dbReference type="EMBL" id="NCKV01012550">
    <property type="protein sequence ID" value="RWS21376.1"/>
    <property type="molecule type" value="Genomic_DNA"/>
</dbReference>
<dbReference type="VEuPathDB" id="VectorBase:LDEU010664"/>
<keyword evidence="3" id="KW-0106">Calcium</keyword>
<dbReference type="GO" id="GO:0010008">
    <property type="term" value="C:endosome membrane"/>
    <property type="evidence" value="ECO:0007669"/>
    <property type="project" value="TreeGrafter"/>
</dbReference>
<dbReference type="Pfam" id="PF00520">
    <property type="entry name" value="Ion_trans"/>
    <property type="match status" value="1"/>
</dbReference>
<dbReference type="STRING" id="299467.A0A443S1I3"/>
<dbReference type="InterPro" id="IPR028801">
    <property type="entry name" value="TPC1_animal"/>
</dbReference>
<dbReference type="InterPro" id="IPR011992">
    <property type="entry name" value="EF-hand-dom_pair"/>
</dbReference>
<proteinExistence type="predicted"/>
<keyword evidence="4 6" id="KW-1133">Transmembrane helix</keyword>
<evidence type="ECO:0000313" key="8">
    <source>
        <dbReference type="EMBL" id="RWS21376.1"/>
    </source>
</evidence>
<reference evidence="8 9" key="1">
    <citation type="journal article" date="2018" name="Gigascience">
        <title>Genomes of trombidid mites reveal novel predicted allergens and laterally-transferred genes associated with secondary metabolism.</title>
        <authorList>
            <person name="Dong X."/>
            <person name="Chaisiri K."/>
            <person name="Xia D."/>
            <person name="Armstrong S.D."/>
            <person name="Fang Y."/>
            <person name="Donnelly M.J."/>
            <person name="Kadowaki T."/>
            <person name="McGarry J.W."/>
            <person name="Darby A.C."/>
            <person name="Makepeace B.L."/>
        </authorList>
    </citation>
    <scope>NUCLEOTIDE SEQUENCE [LARGE SCALE GENOMIC DNA]</scope>
    <source>
        <strain evidence="8">UoL-UT</strain>
    </source>
</reference>
<dbReference type="AlphaFoldDB" id="A0A443S1I3"/>
<dbReference type="InterPro" id="IPR027359">
    <property type="entry name" value="Volt_channel_dom_sf"/>
</dbReference>
<protein>
    <submittedName>
        <fullName evidence="8">Two pore calcium channel protein 1-like isoform X1</fullName>
    </submittedName>
</protein>
<sequence>MIMHRKKACQMAFRLLVSKENENLITFHRFESVARILKPRSSRINCYLMFKCLDRDKTGLLSQCDFYNVYNVLNLQWKQITPEYHWYYRFVSTNVAKGLDLMRNIVAGKYVEFIVYSMIATTFLWLIIEAILLKSNAQVDNFIEIFTLVVYSTELFLKVFLFGYKDFMRDMWNRFDTFTTLSSLICYFIITNDHRLKVIFALRGFRVLKLYDKKLRKNSAIDTQTLIQIAKQLRRFALLIFVILYSFALLGIELFSTIDTNTSNAKLDITNFSNMVYSFVTLSLMLFGKIWYSAMDNYVSVTSEWSRLYFIAFCLMLIIVTSIIVACIVETVVFKLEYTEKHGNEVNGIQLFNNFSNLTFLKRNFTLIHISTDVYNVLVNWEELRKLGLENEVMQNSEENFYFSFQGRKLRNKFDFSLEMFAEEVKQWVDEMDTERNINNNSLRSRCYTSIV</sequence>
<keyword evidence="9" id="KW-1185">Reference proteome</keyword>
<feature type="transmembrane region" description="Helical" evidence="6">
    <location>
        <begin position="275"/>
        <end position="295"/>
    </location>
</feature>
<gene>
    <name evidence="8" type="ORF">B4U80_09338</name>
</gene>
<organism evidence="8 9">
    <name type="scientific">Leptotrombidium deliense</name>
    <dbReference type="NCBI Taxonomy" id="299467"/>
    <lineage>
        <taxon>Eukaryota</taxon>
        <taxon>Metazoa</taxon>
        <taxon>Ecdysozoa</taxon>
        <taxon>Arthropoda</taxon>
        <taxon>Chelicerata</taxon>
        <taxon>Arachnida</taxon>
        <taxon>Acari</taxon>
        <taxon>Acariformes</taxon>
        <taxon>Trombidiformes</taxon>
        <taxon>Prostigmata</taxon>
        <taxon>Anystina</taxon>
        <taxon>Parasitengona</taxon>
        <taxon>Trombiculoidea</taxon>
        <taxon>Trombiculidae</taxon>
        <taxon>Leptotrombidium</taxon>
    </lineage>
</organism>
<evidence type="ECO:0000256" key="4">
    <source>
        <dbReference type="ARBA" id="ARBA00022989"/>
    </source>
</evidence>
<feature type="transmembrane region" description="Helical" evidence="6">
    <location>
        <begin position="307"/>
        <end position="334"/>
    </location>
</feature>
<dbReference type="Proteomes" id="UP000288716">
    <property type="component" value="Unassembled WGS sequence"/>
</dbReference>
<dbReference type="GO" id="GO:0022832">
    <property type="term" value="F:voltage-gated channel activity"/>
    <property type="evidence" value="ECO:0007669"/>
    <property type="project" value="InterPro"/>
</dbReference>
<comment type="subcellular location">
    <subcellularLocation>
        <location evidence="1">Membrane</location>
        <topology evidence="1">Multi-pass membrane protein</topology>
    </subcellularLocation>
</comment>
<keyword evidence="2 6" id="KW-0812">Transmembrane</keyword>
<dbReference type="SUPFAM" id="SSF47473">
    <property type="entry name" value="EF-hand"/>
    <property type="match status" value="1"/>
</dbReference>
<feature type="transmembrane region" description="Helical" evidence="6">
    <location>
        <begin position="236"/>
        <end position="255"/>
    </location>
</feature>
<feature type="transmembrane region" description="Helical" evidence="6">
    <location>
        <begin position="145"/>
        <end position="164"/>
    </location>
</feature>
<dbReference type="Gene3D" id="1.20.120.350">
    <property type="entry name" value="Voltage-gated potassium channels. Chain C"/>
    <property type="match status" value="1"/>
</dbReference>
<evidence type="ECO:0000256" key="3">
    <source>
        <dbReference type="ARBA" id="ARBA00022837"/>
    </source>
</evidence>
<keyword evidence="5 6" id="KW-0472">Membrane</keyword>
<feature type="transmembrane region" description="Helical" evidence="6">
    <location>
        <begin position="113"/>
        <end position="133"/>
    </location>
</feature>
<dbReference type="PANTHER" id="PTHR46474">
    <property type="entry name" value="TWO PORE CALCIUM CHANNEL PROTEIN 1"/>
    <property type="match status" value="1"/>
</dbReference>
<dbReference type="InterPro" id="IPR005821">
    <property type="entry name" value="Ion_trans_dom"/>
</dbReference>
<evidence type="ECO:0000256" key="1">
    <source>
        <dbReference type="ARBA" id="ARBA00004141"/>
    </source>
</evidence>
<comment type="caution">
    <text evidence="8">The sequence shown here is derived from an EMBL/GenBank/DDBJ whole genome shotgun (WGS) entry which is preliminary data.</text>
</comment>
<evidence type="ECO:0000313" key="9">
    <source>
        <dbReference type="Proteomes" id="UP000288716"/>
    </source>
</evidence>
<dbReference type="PROSITE" id="PS00018">
    <property type="entry name" value="EF_HAND_1"/>
    <property type="match status" value="1"/>
</dbReference>
<evidence type="ECO:0000256" key="2">
    <source>
        <dbReference type="ARBA" id="ARBA00022692"/>
    </source>
</evidence>
<feature type="domain" description="Ion transport" evidence="7">
    <location>
        <begin position="109"/>
        <end position="332"/>
    </location>
</feature>
<name>A0A443S1I3_9ACAR</name>
<evidence type="ECO:0000259" key="7">
    <source>
        <dbReference type="Pfam" id="PF00520"/>
    </source>
</evidence>
<dbReference type="GO" id="GO:0005765">
    <property type="term" value="C:lysosomal membrane"/>
    <property type="evidence" value="ECO:0007669"/>
    <property type="project" value="InterPro"/>
</dbReference>
<accession>A0A443S1I3</accession>
<evidence type="ECO:0000256" key="6">
    <source>
        <dbReference type="SAM" id="Phobius"/>
    </source>
</evidence>
<dbReference type="Gene3D" id="1.10.287.70">
    <property type="match status" value="1"/>
</dbReference>
<dbReference type="InterPro" id="IPR018247">
    <property type="entry name" value="EF_Hand_1_Ca_BS"/>
</dbReference>
<dbReference type="PANTHER" id="PTHR46474:SF1">
    <property type="entry name" value="TWO PORE CHANNEL PROTEIN 1"/>
    <property type="match status" value="1"/>
</dbReference>